<dbReference type="SUPFAM" id="SSF46548">
    <property type="entry name" value="alpha-helical ferredoxin"/>
    <property type="match status" value="1"/>
</dbReference>
<dbReference type="Pfam" id="PF02754">
    <property type="entry name" value="CCG"/>
    <property type="match status" value="1"/>
</dbReference>
<dbReference type="AlphaFoldDB" id="A0A239WZM7"/>
<dbReference type="PANTHER" id="PTHR11748">
    <property type="entry name" value="D-LACTATE DEHYDROGENASE"/>
    <property type="match status" value="1"/>
</dbReference>
<dbReference type="InterPro" id="IPR016169">
    <property type="entry name" value="FAD-bd_PCMH_sub2"/>
</dbReference>
<evidence type="ECO:0000313" key="14">
    <source>
        <dbReference type="Proteomes" id="UP000215332"/>
    </source>
</evidence>
<dbReference type="Pfam" id="PF13183">
    <property type="entry name" value="Fer4_8"/>
    <property type="match status" value="1"/>
</dbReference>
<dbReference type="Pfam" id="PF01565">
    <property type="entry name" value="FAD_binding_4"/>
    <property type="match status" value="1"/>
</dbReference>
<comment type="cofactor">
    <cofactor evidence="1">
        <name>FAD</name>
        <dbReference type="ChEBI" id="CHEBI:57692"/>
    </cofactor>
</comment>
<dbReference type="InterPro" id="IPR004017">
    <property type="entry name" value="Cys_rich_dom"/>
</dbReference>
<dbReference type="SUPFAM" id="SSF56176">
    <property type="entry name" value="FAD-binding/transporter-associated domain-like"/>
    <property type="match status" value="1"/>
</dbReference>
<dbReference type="EMBL" id="LT906441">
    <property type="protein sequence ID" value="SNV39403.1"/>
    <property type="molecule type" value="Genomic_DNA"/>
</dbReference>
<organism evidence="13 14">
    <name type="scientific">Cutibacterium granulosum</name>
    <dbReference type="NCBI Taxonomy" id="33011"/>
    <lineage>
        <taxon>Bacteria</taxon>
        <taxon>Bacillati</taxon>
        <taxon>Actinomycetota</taxon>
        <taxon>Actinomycetes</taxon>
        <taxon>Propionibacteriales</taxon>
        <taxon>Propionibacteriaceae</taxon>
        <taxon>Cutibacterium</taxon>
    </lineage>
</organism>
<dbReference type="EC" id="1.1.2.4" evidence="10"/>
<evidence type="ECO:0000259" key="11">
    <source>
        <dbReference type="PROSITE" id="PS51379"/>
    </source>
</evidence>
<dbReference type="InterPro" id="IPR009051">
    <property type="entry name" value="Helical_ferredxn"/>
</dbReference>
<dbReference type="Proteomes" id="UP000215332">
    <property type="component" value="Chromosome 1"/>
</dbReference>
<dbReference type="Gene3D" id="1.10.1060.10">
    <property type="entry name" value="Alpha-helical ferredoxin"/>
    <property type="match status" value="1"/>
</dbReference>
<evidence type="ECO:0000256" key="5">
    <source>
        <dbReference type="ARBA" id="ARBA00022827"/>
    </source>
</evidence>
<dbReference type="Pfam" id="PF02913">
    <property type="entry name" value="FAD-oxidase_C"/>
    <property type="match status" value="1"/>
</dbReference>
<keyword evidence="8" id="KW-0408">Iron</keyword>
<evidence type="ECO:0000256" key="9">
    <source>
        <dbReference type="ARBA" id="ARBA00023014"/>
    </source>
</evidence>
<dbReference type="InterPro" id="IPR016166">
    <property type="entry name" value="FAD-bd_PCMH"/>
</dbReference>
<evidence type="ECO:0000256" key="6">
    <source>
        <dbReference type="ARBA" id="ARBA00022946"/>
    </source>
</evidence>
<evidence type="ECO:0000256" key="1">
    <source>
        <dbReference type="ARBA" id="ARBA00001974"/>
    </source>
</evidence>
<reference evidence="13 14" key="1">
    <citation type="submission" date="2017-06" db="EMBL/GenBank/DDBJ databases">
        <authorList>
            <consortium name="Pathogen Informatics"/>
        </authorList>
    </citation>
    <scope>NUCLEOTIDE SEQUENCE [LARGE SCALE GENOMIC DNA]</scope>
    <source>
        <strain evidence="13 14">NCTC11865</strain>
    </source>
</reference>
<dbReference type="RefSeq" id="WP_065860473.1">
    <property type="nucleotide sequence ID" value="NZ_LT906441.1"/>
</dbReference>
<dbReference type="InterPro" id="IPR017900">
    <property type="entry name" value="4Fe4S_Fe_S_CS"/>
</dbReference>
<dbReference type="InterPro" id="IPR016167">
    <property type="entry name" value="FAD-bd_PCMH_sub1"/>
</dbReference>
<feature type="domain" description="4Fe-4S ferredoxin-type" evidence="11">
    <location>
        <begin position="534"/>
        <end position="565"/>
    </location>
</feature>
<dbReference type="Gene3D" id="3.30.43.10">
    <property type="entry name" value="Uridine Diphospho-n-acetylenolpyruvylglucosamine Reductase, domain 2"/>
    <property type="match status" value="1"/>
</dbReference>
<dbReference type="GO" id="GO:0071949">
    <property type="term" value="F:FAD binding"/>
    <property type="evidence" value="ECO:0007669"/>
    <property type="project" value="InterPro"/>
</dbReference>
<protein>
    <recommendedName>
        <fullName evidence="10">D-lactate dehydrogenase (cytochrome)</fullName>
        <ecNumber evidence="10">1.1.2.4</ecNumber>
    </recommendedName>
</protein>
<dbReference type="KEGG" id="cgrn:4412665_01759"/>
<dbReference type="InterPro" id="IPR017896">
    <property type="entry name" value="4Fe4S_Fe-S-bd"/>
</dbReference>
<dbReference type="GO" id="GO:0051536">
    <property type="term" value="F:iron-sulfur cluster binding"/>
    <property type="evidence" value="ECO:0007669"/>
    <property type="project" value="UniProtKB-KW"/>
</dbReference>
<keyword evidence="6" id="KW-0809">Transit peptide</keyword>
<evidence type="ECO:0000256" key="7">
    <source>
        <dbReference type="ARBA" id="ARBA00023002"/>
    </source>
</evidence>
<proteinExistence type="inferred from homology"/>
<dbReference type="GO" id="GO:1903457">
    <property type="term" value="P:lactate catabolic process"/>
    <property type="evidence" value="ECO:0007669"/>
    <property type="project" value="TreeGrafter"/>
</dbReference>
<name>A0A239WZM7_9ACTN</name>
<dbReference type="InterPro" id="IPR006094">
    <property type="entry name" value="Oxid_FAD_bind_N"/>
</dbReference>
<dbReference type="InterPro" id="IPR036318">
    <property type="entry name" value="FAD-bd_PCMH-like_sf"/>
</dbReference>
<sequence length="947" mass="102285">MKRTQQSILPDGLIRQLQDSIGSKQVSADLLDLSAVAADASHYLLTPGALVRATTADDVACAMTAARRHKVSLTFRSGGTSLSGQGLTDGIMVDTRRAFRGIEVLDEGRRVRVQPGATIRAVNTALARYQRKLGPDPASSVACTVGGVLADNSSGMSCGTIANSYQTLESMVIVLASGTVLDTADPDADDKLCSTEPELVETLLRLRETCRRPEHAERIRHLFSMKNTMGYGLNSFLDHDSPSQILSHLMIGSEGTLGFIASAVMRTLPVMPQISTALLHFPTLESATTALPALLESGVTVTELMDSASLELCRRDPRDGHIVPPSPGGDDAALLVEYHCADEQSRREAEERGNAVIDTLDLVNEPEFTGDPATRGPIWNLRNGLYTKIAGTRKSGQTPLLEDIAVPVESLAGVCGDLQHLFGKHGYPGSIIFGHAKDGNIHFLVVEDFRDRKGLDRYERFTEDMVDLVLAAEGTLKAEHGTGRIMAPFVERQYGPELYNVMVKLKNAADPDQMLNPGTIITDDPQLHLKDIKLSPTVQEEVDRCVECGYCEPVCPSRDLTLTPRQRIVVQRAIAQAHADGDEELAAQLSADEQYPVIQTCAVDGMCQTNCPLHINTGDLVRRLRAEGNSPAWQGVWDIAAKGWGPFVSAASLGMDAVHPIPTRATNTVLGAARSIVGADRVPLLSKELPAGGRRRSSGHRRGPVGRPEVVYLPACVNTMFGSAVPQEETLEFSVLSLLATAGVGVTVPQGIEAVCCGTPWKSKGMTIGYATMRRRVVDIMQEATHGGELTVISDAVSCSEGFVHELEYEGVTGIRIVDAVQYIADELLPVLPDLPKLRSAALHPTCSSTRMSWNDALYRCAQAIADDVVVADDWGCCGFAGDRGMLHPELTESATARETAQLRAREFDVYLSANRTCEIGMQRATGKSWRHVLSVLAERMVEFAPA</sequence>
<evidence type="ECO:0000256" key="4">
    <source>
        <dbReference type="ARBA" id="ARBA00022723"/>
    </source>
</evidence>
<dbReference type="Gene3D" id="3.30.70.2740">
    <property type="match status" value="1"/>
</dbReference>
<keyword evidence="9" id="KW-0411">Iron-sulfur</keyword>
<evidence type="ECO:0000256" key="3">
    <source>
        <dbReference type="ARBA" id="ARBA00022630"/>
    </source>
</evidence>
<feature type="domain" description="FAD-binding PCMH-type" evidence="12">
    <location>
        <begin position="43"/>
        <end position="270"/>
    </location>
</feature>
<evidence type="ECO:0000256" key="2">
    <source>
        <dbReference type="ARBA" id="ARBA00008000"/>
    </source>
</evidence>
<evidence type="ECO:0000313" key="13">
    <source>
        <dbReference type="EMBL" id="SNV39403.1"/>
    </source>
</evidence>
<gene>
    <name evidence="13" type="ORF">SAMEA4412665_01759</name>
</gene>
<dbReference type="Gene3D" id="3.30.465.10">
    <property type="match status" value="1"/>
</dbReference>
<keyword evidence="7" id="KW-0560">Oxidoreductase</keyword>
<keyword evidence="4" id="KW-0479">Metal-binding</keyword>
<dbReference type="InterPro" id="IPR004113">
    <property type="entry name" value="FAD-bd_oxidored_4_C"/>
</dbReference>
<dbReference type="GO" id="GO:0008720">
    <property type="term" value="F:D-lactate dehydrogenase (NAD+) activity"/>
    <property type="evidence" value="ECO:0007669"/>
    <property type="project" value="TreeGrafter"/>
</dbReference>
<dbReference type="GO" id="GO:0046872">
    <property type="term" value="F:metal ion binding"/>
    <property type="evidence" value="ECO:0007669"/>
    <property type="project" value="UniProtKB-KW"/>
</dbReference>
<dbReference type="PROSITE" id="PS51387">
    <property type="entry name" value="FAD_PCMH"/>
    <property type="match status" value="1"/>
</dbReference>
<dbReference type="SUPFAM" id="SSF55103">
    <property type="entry name" value="FAD-linked oxidases, C-terminal domain"/>
    <property type="match status" value="1"/>
</dbReference>
<dbReference type="GO" id="GO:0004458">
    <property type="term" value="F:D-lactate dehydrogenase (cytochrome) activity"/>
    <property type="evidence" value="ECO:0007669"/>
    <property type="project" value="UniProtKB-EC"/>
</dbReference>
<accession>A0A239WZM7</accession>
<keyword evidence="5" id="KW-0274">FAD</keyword>
<dbReference type="PANTHER" id="PTHR11748:SF111">
    <property type="entry name" value="D-LACTATE DEHYDROGENASE, MITOCHONDRIAL-RELATED"/>
    <property type="match status" value="1"/>
</dbReference>
<keyword evidence="3" id="KW-0285">Flavoprotein</keyword>
<evidence type="ECO:0000259" key="12">
    <source>
        <dbReference type="PROSITE" id="PS51387"/>
    </source>
</evidence>
<dbReference type="eggNOG" id="COG0277">
    <property type="taxonomic scope" value="Bacteria"/>
</dbReference>
<dbReference type="eggNOG" id="COG0247">
    <property type="taxonomic scope" value="Bacteria"/>
</dbReference>
<evidence type="ECO:0000256" key="8">
    <source>
        <dbReference type="ARBA" id="ARBA00023004"/>
    </source>
</evidence>
<dbReference type="eggNOG" id="COG0479">
    <property type="taxonomic scope" value="Bacteria"/>
</dbReference>
<dbReference type="PROSITE" id="PS51379">
    <property type="entry name" value="4FE4S_FER_2"/>
    <property type="match status" value="1"/>
</dbReference>
<evidence type="ECO:0000256" key="10">
    <source>
        <dbReference type="ARBA" id="ARBA00038897"/>
    </source>
</evidence>
<dbReference type="InterPro" id="IPR016164">
    <property type="entry name" value="FAD-linked_Oxase-like_C"/>
</dbReference>
<dbReference type="PROSITE" id="PS00198">
    <property type="entry name" value="4FE4S_FER_1"/>
    <property type="match status" value="1"/>
</dbReference>
<comment type="similarity">
    <text evidence="2">Belongs to the FAD-binding oxidoreductase/transferase type 4 family.</text>
</comment>